<gene>
    <name evidence="1" type="ORF">GMARGA_LOCUS9436</name>
</gene>
<feature type="non-terminal residue" evidence="1">
    <location>
        <position position="394"/>
    </location>
</feature>
<evidence type="ECO:0000313" key="2">
    <source>
        <dbReference type="Proteomes" id="UP000789901"/>
    </source>
</evidence>
<dbReference type="EMBL" id="CAJVQB010005069">
    <property type="protein sequence ID" value="CAG8652606.1"/>
    <property type="molecule type" value="Genomic_DNA"/>
</dbReference>
<protein>
    <submittedName>
        <fullName evidence="1">45231_t:CDS:1</fullName>
    </submittedName>
</protein>
<accession>A0ABN7UQT2</accession>
<comment type="caution">
    <text evidence="1">The sequence shown here is derived from an EMBL/GenBank/DDBJ whole genome shotgun (WGS) entry which is preliminary data.</text>
</comment>
<feature type="non-terminal residue" evidence="1">
    <location>
        <position position="1"/>
    </location>
</feature>
<evidence type="ECO:0000313" key="1">
    <source>
        <dbReference type="EMBL" id="CAG8652606.1"/>
    </source>
</evidence>
<proteinExistence type="predicted"/>
<reference evidence="1 2" key="1">
    <citation type="submission" date="2021-06" db="EMBL/GenBank/DDBJ databases">
        <authorList>
            <person name="Kallberg Y."/>
            <person name="Tangrot J."/>
            <person name="Rosling A."/>
        </authorList>
    </citation>
    <scope>NUCLEOTIDE SEQUENCE [LARGE SCALE GENOMIC DNA]</scope>
    <source>
        <strain evidence="1 2">120-4 pot B 10/14</strain>
    </source>
</reference>
<organism evidence="1 2">
    <name type="scientific">Gigaspora margarita</name>
    <dbReference type="NCBI Taxonomy" id="4874"/>
    <lineage>
        <taxon>Eukaryota</taxon>
        <taxon>Fungi</taxon>
        <taxon>Fungi incertae sedis</taxon>
        <taxon>Mucoromycota</taxon>
        <taxon>Glomeromycotina</taxon>
        <taxon>Glomeromycetes</taxon>
        <taxon>Diversisporales</taxon>
        <taxon>Gigasporaceae</taxon>
        <taxon>Gigaspora</taxon>
    </lineage>
</organism>
<keyword evidence="2" id="KW-1185">Reference proteome</keyword>
<sequence>MRMLLGEAVSNNLEPLPDSPDLIPEHITEFLPFALPITNHYNTLSHLSELRASLKEHYHFIRIPPLYSDLLVPEKKDLLPLTLQKLPLNLHWLFPLDPILSPRDFSDMVGILREKYEFRRLPNSYILARPFIPNDPSKIKMDLIYIYPISNKQLAITFLTKIKRRYKFRLLLPCSIITINPTDKPELPRKVKDIYDFSITTSITTLKQLVDTAHMLRVVYFFDTLPEEWIDMVLITLDTDITTKLDLPLKLEELTSYVKDNIPDIATQVPITDYDTATQMIRAIQNNIWTTSNILTNCPGINISPSTGSTDSDHAILDIKWLLPQALTARNKKKTTRKKYLYYKMTKGTWKEFSPHITDWMFILKLTPDSLINDVVSLNKHWHKWNIVVKEAAN</sequence>
<name>A0ABN7UQT2_GIGMA</name>
<dbReference type="Proteomes" id="UP000789901">
    <property type="component" value="Unassembled WGS sequence"/>
</dbReference>